<feature type="domain" description="Aminotransferase class I/classII large" evidence="1">
    <location>
        <begin position="36"/>
        <end position="407"/>
    </location>
</feature>
<name>E4V2M4_ARTGP</name>
<dbReference type="SUPFAM" id="SSF53383">
    <property type="entry name" value="PLP-dependent transferases"/>
    <property type="match status" value="1"/>
</dbReference>
<reference evidence="3" key="1">
    <citation type="journal article" date="2012" name="MBio">
        <title>Comparative genome analysis of Trichophyton rubrum and related dermatophytes reveals candidate genes involved in infection.</title>
        <authorList>
            <person name="Martinez D.A."/>
            <person name="Oliver B.G."/>
            <person name="Graeser Y."/>
            <person name="Goldberg J.M."/>
            <person name="Li W."/>
            <person name="Martinez-Rossi N.M."/>
            <person name="Monod M."/>
            <person name="Shelest E."/>
            <person name="Barton R.C."/>
            <person name="Birch E."/>
            <person name="Brakhage A.A."/>
            <person name="Chen Z."/>
            <person name="Gurr S.J."/>
            <person name="Heiman D."/>
            <person name="Heitman J."/>
            <person name="Kosti I."/>
            <person name="Rossi A."/>
            <person name="Saif S."/>
            <person name="Samalova M."/>
            <person name="Saunders C.W."/>
            <person name="Shea T."/>
            <person name="Summerbell R.C."/>
            <person name="Xu J."/>
            <person name="Young S."/>
            <person name="Zeng Q."/>
            <person name="Birren B.W."/>
            <person name="Cuomo C.A."/>
            <person name="White T.C."/>
        </authorList>
    </citation>
    <scope>NUCLEOTIDE SEQUENCE [LARGE SCALE GENOMIC DNA]</scope>
    <source>
        <strain evidence="3">ATCC MYA-4604 / CBS 118893</strain>
    </source>
</reference>
<protein>
    <submittedName>
        <fullName evidence="2">Aminotransferase</fullName>
    </submittedName>
</protein>
<organism evidence="3">
    <name type="scientific">Arthroderma gypseum (strain ATCC MYA-4604 / CBS 118893)</name>
    <name type="common">Microsporum gypseum</name>
    <dbReference type="NCBI Taxonomy" id="535722"/>
    <lineage>
        <taxon>Eukaryota</taxon>
        <taxon>Fungi</taxon>
        <taxon>Dikarya</taxon>
        <taxon>Ascomycota</taxon>
        <taxon>Pezizomycotina</taxon>
        <taxon>Eurotiomycetes</taxon>
        <taxon>Eurotiomycetidae</taxon>
        <taxon>Onygenales</taxon>
        <taxon>Arthrodermataceae</taxon>
        <taxon>Nannizzia</taxon>
    </lineage>
</organism>
<dbReference type="OrthoDB" id="7042322at2759"/>
<evidence type="ECO:0000313" key="3">
    <source>
        <dbReference type="Proteomes" id="UP000002669"/>
    </source>
</evidence>
<evidence type="ECO:0000259" key="1">
    <source>
        <dbReference type="Pfam" id="PF00155"/>
    </source>
</evidence>
<dbReference type="Proteomes" id="UP000002669">
    <property type="component" value="Unassembled WGS sequence"/>
</dbReference>
<dbReference type="STRING" id="535722.E4V2M4"/>
<accession>E4V2M4</accession>
<keyword evidence="3" id="KW-1185">Reference proteome</keyword>
<keyword evidence="2" id="KW-0808">Transferase</keyword>
<dbReference type="InParanoid" id="E4V2M4"/>
<dbReference type="InterPro" id="IPR015424">
    <property type="entry name" value="PyrdxlP-dep_Trfase"/>
</dbReference>
<dbReference type="CDD" id="cd00609">
    <property type="entry name" value="AAT_like"/>
    <property type="match status" value="1"/>
</dbReference>
<dbReference type="Gene3D" id="3.90.1150.10">
    <property type="entry name" value="Aspartate Aminotransferase, domain 1"/>
    <property type="match status" value="1"/>
</dbReference>
<dbReference type="VEuPathDB" id="FungiDB:MGYG_07298"/>
<dbReference type="FunCoup" id="E4V2M4">
    <property type="interactions" value="57"/>
</dbReference>
<dbReference type="InterPro" id="IPR015422">
    <property type="entry name" value="PyrdxlP-dep_Trfase_small"/>
</dbReference>
<dbReference type="Pfam" id="PF00155">
    <property type="entry name" value="Aminotran_1_2"/>
    <property type="match status" value="1"/>
</dbReference>
<dbReference type="GeneID" id="10026547"/>
<sequence>MDKKKEEINFVWGKPAPSLLPVKRLSLAVQTVLSSTEAATDALEYGDPAGPVQLRQEVVSLLARFYRTPNEVDEVCITAGASQGLVTVLQVLADPRYTRRVWMVAPCFYLACRIFEDAGFRGRLRAVPETDDGIDLAYLEQSMKEVDAEAVEEVERDGRRYRHLIYLVPTFSNPSGRSVPLAHRHRLVELARRFDALVVSDDIYDFIDSSEQVGCLPRLVDIDRALPLLPSDAAAHRHTVSNGSFSKLVGPGVRTGWLSASPALTRRLSQAGASIAGGCPSQLGAALVAQFLASGALTTHMADLLPAYARRRRLMVDAVAELLAPLGVTLVEDAEGREGGYFVWLRLPAGLDGAVVAAGCAEEALAILPGAAFAVAGDAGGPSYSAYLRLAYSWADEEALAEGIARLAGVVGRLQAQ</sequence>
<keyword evidence="2" id="KW-0032">Aminotransferase</keyword>
<dbReference type="EMBL" id="DS989827">
    <property type="protein sequence ID" value="EFR04289.1"/>
    <property type="molecule type" value="Genomic_DNA"/>
</dbReference>
<evidence type="ECO:0000313" key="2">
    <source>
        <dbReference type="EMBL" id="EFR04289.1"/>
    </source>
</evidence>
<dbReference type="RefSeq" id="XP_003171297.1">
    <property type="nucleotide sequence ID" value="XM_003171249.1"/>
</dbReference>
<dbReference type="InterPro" id="IPR004839">
    <property type="entry name" value="Aminotransferase_I/II_large"/>
</dbReference>
<gene>
    <name evidence="2" type="ORF">MGYG_07298</name>
</gene>
<dbReference type="Gene3D" id="3.40.640.10">
    <property type="entry name" value="Type I PLP-dependent aspartate aminotransferase-like (Major domain)"/>
    <property type="match status" value="1"/>
</dbReference>
<dbReference type="GO" id="GO:0030170">
    <property type="term" value="F:pyridoxal phosphate binding"/>
    <property type="evidence" value="ECO:0007669"/>
    <property type="project" value="InterPro"/>
</dbReference>
<dbReference type="eggNOG" id="KOG0634">
    <property type="taxonomic scope" value="Eukaryota"/>
</dbReference>
<dbReference type="AlphaFoldDB" id="E4V2M4"/>
<dbReference type="InterPro" id="IPR015421">
    <property type="entry name" value="PyrdxlP-dep_Trfase_major"/>
</dbReference>
<dbReference type="GO" id="GO:0047536">
    <property type="term" value="F:2-aminoadipate transaminase activity"/>
    <property type="evidence" value="ECO:0007669"/>
    <property type="project" value="TreeGrafter"/>
</dbReference>
<dbReference type="PANTHER" id="PTHR42858">
    <property type="entry name" value="AMINOTRANSFERASE"/>
    <property type="match status" value="1"/>
</dbReference>
<dbReference type="HOGENOM" id="CLU_017584_0_6_1"/>
<proteinExistence type="predicted"/>
<dbReference type="OMA" id="IDSVIHY"/>
<dbReference type="PANTHER" id="PTHR42858:SF1">
    <property type="entry name" value="LD15494P"/>
    <property type="match status" value="1"/>
</dbReference>